<keyword evidence="3" id="KW-1185">Reference proteome</keyword>
<feature type="domain" description="4Fe-4S ferredoxin-type" evidence="1">
    <location>
        <begin position="197"/>
        <end position="232"/>
    </location>
</feature>
<dbReference type="PANTHER" id="PTHR42827:SF1">
    <property type="entry name" value="IRON-SULFUR CLUSTER-BINDING PROTEIN"/>
    <property type="match status" value="1"/>
</dbReference>
<dbReference type="EMBL" id="CP000482">
    <property type="protein sequence ID" value="ABK98706.1"/>
    <property type="molecule type" value="Genomic_DNA"/>
</dbReference>
<dbReference type="STRING" id="338966.Ppro_1081"/>
<dbReference type="SUPFAM" id="SSF54862">
    <property type="entry name" value="4Fe-4S ferredoxins"/>
    <property type="match status" value="1"/>
</dbReference>
<dbReference type="OrthoDB" id="9784571at2"/>
<proteinExistence type="predicted"/>
<reference evidence="2 3" key="1">
    <citation type="submission" date="2006-10" db="EMBL/GenBank/DDBJ databases">
        <title>Complete sequence of chromosome of Pelobacter propionicus DSM 2379.</title>
        <authorList>
            <consortium name="US DOE Joint Genome Institute"/>
            <person name="Copeland A."/>
            <person name="Lucas S."/>
            <person name="Lapidus A."/>
            <person name="Barry K."/>
            <person name="Detter J.C."/>
            <person name="Glavina del Rio T."/>
            <person name="Hammon N."/>
            <person name="Israni S."/>
            <person name="Dalin E."/>
            <person name="Tice H."/>
            <person name="Pitluck S."/>
            <person name="Saunders E."/>
            <person name="Brettin T."/>
            <person name="Bruce D."/>
            <person name="Han C."/>
            <person name="Tapia R."/>
            <person name="Schmutz J."/>
            <person name="Larimer F."/>
            <person name="Land M."/>
            <person name="Hauser L."/>
            <person name="Kyrpides N."/>
            <person name="Kim E."/>
            <person name="Lovley D."/>
            <person name="Richardson P."/>
        </authorList>
    </citation>
    <scope>NUCLEOTIDE SEQUENCE [LARGE SCALE GENOMIC DNA]</scope>
    <source>
        <strain evidence="3">DSM 2379 / NBRC 103807 / OttBd1</strain>
    </source>
</reference>
<dbReference type="HOGENOM" id="CLU_061526_0_0_7"/>
<dbReference type="PANTHER" id="PTHR42827">
    <property type="entry name" value="IRON-SULFUR CLUSTER-BINDING PROTEIN-RELATED"/>
    <property type="match status" value="1"/>
</dbReference>
<dbReference type="KEGG" id="ppd:Ppro_1081"/>
<dbReference type="Proteomes" id="UP000006732">
    <property type="component" value="Chromosome"/>
</dbReference>
<dbReference type="InterPro" id="IPR017896">
    <property type="entry name" value="4Fe4S_Fe-S-bd"/>
</dbReference>
<sequence length="290" mass="32358">MERIIREEIVGFVRKSPDNRFPESRVPFFDAPQIGFASARDPLFEQFKQIIGDFHLTPAEIMRDCHGPAMGEAETVICWILPITRTTRESNRHQERVPSREWALTRGSGEQFNTLLRMFVVDLLRQRGVLAVAPLLSGMWSPIRQEPVGLASTWSERHAAYVAGLGTFSLSDGLITERGIAHRCGSVITNARITPTPRTARDHQSNCLYFSRGSCGLCIQRCPVGAISRQGHDKERCREYVYETLRNATGREYGTTESGCGLCQTGVPCEACIPPASKTRQLTLQPAHKG</sequence>
<evidence type="ECO:0000259" key="1">
    <source>
        <dbReference type="PROSITE" id="PS51379"/>
    </source>
</evidence>
<protein>
    <submittedName>
        <fullName evidence="2">4Fe-4S ferredoxin, iron-sulfur binding domain protein</fullName>
    </submittedName>
</protein>
<evidence type="ECO:0000313" key="3">
    <source>
        <dbReference type="Proteomes" id="UP000006732"/>
    </source>
</evidence>
<organism evidence="2 3">
    <name type="scientific">Pelobacter propionicus (strain DSM 2379 / NBRC 103807 / OttBd1)</name>
    <dbReference type="NCBI Taxonomy" id="338966"/>
    <lineage>
        <taxon>Bacteria</taxon>
        <taxon>Pseudomonadati</taxon>
        <taxon>Thermodesulfobacteriota</taxon>
        <taxon>Desulfuromonadia</taxon>
        <taxon>Desulfuromonadales</taxon>
        <taxon>Desulfuromonadaceae</taxon>
        <taxon>Pelobacter</taxon>
    </lineage>
</organism>
<gene>
    <name evidence="2" type="ordered locus">Ppro_1081</name>
</gene>
<dbReference type="PROSITE" id="PS51379">
    <property type="entry name" value="4FE4S_FER_2"/>
    <property type="match status" value="1"/>
</dbReference>
<accession>A1AMY6</accession>
<dbReference type="AlphaFoldDB" id="A1AMY6"/>
<dbReference type="eggNOG" id="COG1600">
    <property type="taxonomic scope" value="Bacteria"/>
</dbReference>
<dbReference type="RefSeq" id="WP_011735010.1">
    <property type="nucleotide sequence ID" value="NC_008609.1"/>
</dbReference>
<evidence type="ECO:0000313" key="2">
    <source>
        <dbReference type="EMBL" id="ABK98706.1"/>
    </source>
</evidence>
<name>A1AMY6_PELPD</name>